<evidence type="ECO:0000256" key="2">
    <source>
        <dbReference type="ARBA" id="ARBA00013064"/>
    </source>
</evidence>
<dbReference type="InterPro" id="IPR017867">
    <property type="entry name" value="Tyr_phospatase_low_mol_wt"/>
</dbReference>
<dbReference type="GO" id="GO:0004725">
    <property type="term" value="F:protein tyrosine phosphatase activity"/>
    <property type="evidence" value="ECO:0007669"/>
    <property type="project" value="UniProtKB-EC"/>
</dbReference>
<evidence type="ECO:0000313" key="9">
    <source>
        <dbReference type="Proteomes" id="UP000442535"/>
    </source>
</evidence>
<evidence type="ECO:0000313" key="8">
    <source>
        <dbReference type="EMBL" id="MST49932.1"/>
    </source>
</evidence>
<feature type="region of interest" description="Disordered" evidence="6">
    <location>
        <begin position="132"/>
        <end position="164"/>
    </location>
</feature>
<comment type="caution">
    <text evidence="8">The sequence shown here is derived from an EMBL/GenBank/DDBJ whole genome shotgun (WGS) entry which is preliminary data.</text>
</comment>
<dbReference type="AlphaFoldDB" id="A0A7K0K368"/>
<evidence type="ECO:0000256" key="3">
    <source>
        <dbReference type="ARBA" id="ARBA00022801"/>
    </source>
</evidence>
<dbReference type="RefSeq" id="WP_154545085.1">
    <property type="nucleotide sequence ID" value="NZ_VUMY01000011.1"/>
</dbReference>
<gene>
    <name evidence="8" type="ORF">FYJ63_06740</name>
</gene>
<evidence type="ECO:0000256" key="5">
    <source>
        <dbReference type="PIRSR" id="PIRSR617867-1"/>
    </source>
</evidence>
<dbReference type="Proteomes" id="UP000442535">
    <property type="component" value="Unassembled WGS sequence"/>
</dbReference>
<evidence type="ECO:0000259" key="7">
    <source>
        <dbReference type="SMART" id="SM00226"/>
    </source>
</evidence>
<feature type="active site" description="Nucleophile" evidence="5">
    <location>
        <position position="8"/>
    </location>
</feature>
<dbReference type="CDD" id="cd16343">
    <property type="entry name" value="LMWPTP"/>
    <property type="match status" value="1"/>
</dbReference>
<dbReference type="SMART" id="SM00226">
    <property type="entry name" value="LMWPc"/>
    <property type="match status" value="1"/>
</dbReference>
<evidence type="ECO:0000256" key="4">
    <source>
        <dbReference type="ARBA" id="ARBA00022912"/>
    </source>
</evidence>
<organism evidence="8 9">
    <name type="scientific">Mobiluncus porci</name>
    <dbReference type="NCBI Taxonomy" id="2652278"/>
    <lineage>
        <taxon>Bacteria</taxon>
        <taxon>Bacillati</taxon>
        <taxon>Actinomycetota</taxon>
        <taxon>Actinomycetes</taxon>
        <taxon>Actinomycetales</taxon>
        <taxon>Actinomycetaceae</taxon>
        <taxon>Mobiluncus</taxon>
    </lineage>
</organism>
<protein>
    <recommendedName>
        <fullName evidence="2">protein-tyrosine-phosphatase</fullName>
        <ecNumber evidence="2">3.1.3.48</ecNumber>
    </recommendedName>
</protein>
<dbReference type="EC" id="3.1.3.48" evidence="2"/>
<evidence type="ECO:0000256" key="1">
    <source>
        <dbReference type="ARBA" id="ARBA00011063"/>
    </source>
</evidence>
<reference evidence="8 9" key="1">
    <citation type="submission" date="2019-08" db="EMBL/GenBank/DDBJ databases">
        <title>In-depth cultivation of the pig gut microbiome towards novel bacterial diversity and tailored functional studies.</title>
        <authorList>
            <person name="Wylensek D."/>
            <person name="Hitch T.C.A."/>
            <person name="Clavel T."/>
        </authorList>
    </citation>
    <scope>NUCLEOTIDE SEQUENCE [LARGE SCALE GENOMIC DNA]</scope>
    <source>
        <strain evidence="8 9">RF-GAM-744-WT-7</strain>
    </source>
</reference>
<dbReference type="SUPFAM" id="SSF52788">
    <property type="entry name" value="Phosphotyrosine protein phosphatases I"/>
    <property type="match status" value="1"/>
</dbReference>
<dbReference type="Pfam" id="PF01451">
    <property type="entry name" value="LMWPc"/>
    <property type="match status" value="1"/>
</dbReference>
<keyword evidence="9" id="KW-1185">Reference proteome</keyword>
<dbReference type="PANTHER" id="PTHR11717:SF7">
    <property type="entry name" value="LOW MOLECULAR WEIGHT PHOSPHOTYROSINE PROTEIN PHOSPHATASE"/>
    <property type="match status" value="1"/>
</dbReference>
<feature type="domain" description="Phosphotyrosine protein phosphatase I" evidence="7">
    <location>
        <begin position="2"/>
        <end position="212"/>
    </location>
</feature>
<keyword evidence="4" id="KW-0904">Protein phosphatase</keyword>
<proteinExistence type="inferred from homology"/>
<sequence length="220" mass="23655">MKQILVVCTGNICRSPMGEIVLRDRLAAASINDAVTVASAGVSDEEHGHGLDRRAAKVLKEAHYEVPQNHFAHRATREELLGSDLILAMTVGHARALASQMEAVGDDLAKLHLWREFDGTLPVAPEGVFGPGGALYDGSDGDDGNPEPAGGGQEGSARAFRDPARQRQQSNWSNFYTSDGAFDVPDPWYGTLDDFYETLAVVEAGADGIVAFLYAEKREV</sequence>
<dbReference type="InterPro" id="IPR050438">
    <property type="entry name" value="LMW_PTPase"/>
</dbReference>
<evidence type="ECO:0000256" key="6">
    <source>
        <dbReference type="SAM" id="MobiDB-lite"/>
    </source>
</evidence>
<dbReference type="Gene3D" id="3.40.50.2300">
    <property type="match status" value="1"/>
</dbReference>
<accession>A0A7K0K368</accession>
<dbReference type="InterPro" id="IPR036196">
    <property type="entry name" value="Ptyr_pPase_sf"/>
</dbReference>
<dbReference type="PRINTS" id="PR00719">
    <property type="entry name" value="LMWPTPASE"/>
</dbReference>
<dbReference type="PANTHER" id="PTHR11717">
    <property type="entry name" value="LOW MOLECULAR WEIGHT PROTEIN TYROSINE PHOSPHATASE"/>
    <property type="match status" value="1"/>
</dbReference>
<keyword evidence="3" id="KW-0378">Hydrolase</keyword>
<dbReference type="InterPro" id="IPR023485">
    <property type="entry name" value="Ptyr_pPase"/>
</dbReference>
<dbReference type="EMBL" id="VUMY01000011">
    <property type="protein sequence ID" value="MST49932.1"/>
    <property type="molecule type" value="Genomic_DNA"/>
</dbReference>
<name>A0A7K0K368_9ACTO</name>
<feature type="active site" evidence="5">
    <location>
        <position position="14"/>
    </location>
</feature>
<comment type="similarity">
    <text evidence="1">Belongs to the low molecular weight phosphotyrosine protein phosphatase family.</text>
</comment>